<proteinExistence type="predicted"/>
<keyword evidence="3" id="KW-0413">Isomerase</keyword>
<dbReference type="RefSeq" id="WP_273925139.1">
    <property type="nucleotide sequence ID" value="NZ_JAQSIN010000010.1"/>
</dbReference>
<sequence length="198" mass="21420">MTPLRFFCCLPLSILLCLPLRGQGAPVTLQGVHFKDPLELNGSALQLNGAGVRYKAVFKVYAMGLYLGHKAQTADAVLATAGPKRISITMLRDIDANELGKLFTRGVEDNAPKGEMSRLVPGLIRMGEVFAELKKLQAGDNFTIDWLPDTGTVLTVRGQVQGAPFREAEFFNALLRIWLGPAPADGKLKDALLGKDGN</sequence>
<keyword evidence="1" id="KW-0732">Signal</keyword>
<dbReference type="GO" id="GO:0016853">
    <property type="term" value="F:isomerase activity"/>
    <property type="evidence" value="ECO:0007669"/>
    <property type="project" value="UniProtKB-KW"/>
</dbReference>
<evidence type="ECO:0000313" key="4">
    <source>
        <dbReference type="Proteomes" id="UP001528672"/>
    </source>
</evidence>
<dbReference type="SUPFAM" id="SSF54626">
    <property type="entry name" value="Chalcone isomerase"/>
    <property type="match status" value="1"/>
</dbReference>
<dbReference type="InterPro" id="IPR016087">
    <property type="entry name" value="Chalcone_isomerase"/>
</dbReference>
<gene>
    <name evidence="3" type="ORF">PSQ39_03175</name>
</gene>
<evidence type="ECO:0000259" key="2">
    <source>
        <dbReference type="Pfam" id="PF16036"/>
    </source>
</evidence>
<feature type="chain" id="PRO_5046115141" evidence="1">
    <location>
        <begin position="25"/>
        <end position="198"/>
    </location>
</feature>
<name>A0ABT5MB19_9BURK</name>
<dbReference type="InterPro" id="IPR036298">
    <property type="entry name" value="Chalcone_isomerase_sf"/>
</dbReference>
<organism evidence="3 4">
    <name type="scientific">Curvibacter microcysteis</name>
    <dbReference type="NCBI Taxonomy" id="3026419"/>
    <lineage>
        <taxon>Bacteria</taxon>
        <taxon>Pseudomonadati</taxon>
        <taxon>Pseudomonadota</taxon>
        <taxon>Betaproteobacteria</taxon>
        <taxon>Burkholderiales</taxon>
        <taxon>Comamonadaceae</taxon>
        <taxon>Curvibacter</taxon>
    </lineage>
</organism>
<comment type="caution">
    <text evidence="3">The sequence shown here is derived from an EMBL/GenBank/DDBJ whole genome shotgun (WGS) entry which is preliminary data.</text>
</comment>
<evidence type="ECO:0000313" key="3">
    <source>
        <dbReference type="EMBL" id="MDD0813621.1"/>
    </source>
</evidence>
<dbReference type="Proteomes" id="UP001528672">
    <property type="component" value="Unassembled WGS sequence"/>
</dbReference>
<reference evidence="3 4" key="1">
    <citation type="submission" date="2023-02" db="EMBL/GenBank/DDBJ databases">
        <title>Bacterial whole genome sequence for Curvibacter sp. HBC28.</title>
        <authorList>
            <person name="Le V."/>
            <person name="Ko S.-R."/>
            <person name="Ahn C.-Y."/>
            <person name="Oh H.-M."/>
        </authorList>
    </citation>
    <scope>NUCLEOTIDE SEQUENCE [LARGE SCALE GENOMIC DNA]</scope>
    <source>
        <strain evidence="3 4">HBC28</strain>
    </source>
</reference>
<dbReference type="Gene3D" id="3.50.70.10">
    <property type="match status" value="1"/>
</dbReference>
<accession>A0ABT5MB19</accession>
<keyword evidence="4" id="KW-1185">Reference proteome</keyword>
<dbReference type="InterPro" id="IPR016088">
    <property type="entry name" value="Chalcone_isomerase_3-sand"/>
</dbReference>
<dbReference type="EMBL" id="JAQSIO010000001">
    <property type="protein sequence ID" value="MDD0813621.1"/>
    <property type="molecule type" value="Genomic_DNA"/>
</dbReference>
<dbReference type="Pfam" id="PF16036">
    <property type="entry name" value="Chalcone_3"/>
    <property type="match status" value="1"/>
</dbReference>
<feature type="domain" description="Chalcone isomerase" evidence="2">
    <location>
        <begin position="28"/>
        <end position="194"/>
    </location>
</feature>
<protein>
    <submittedName>
        <fullName evidence="3">Chalcone isomerase family protein</fullName>
    </submittedName>
</protein>
<evidence type="ECO:0000256" key="1">
    <source>
        <dbReference type="SAM" id="SignalP"/>
    </source>
</evidence>
<feature type="signal peptide" evidence="1">
    <location>
        <begin position="1"/>
        <end position="24"/>
    </location>
</feature>